<comment type="caution">
    <text evidence="1">The sequence shown here is derived from an EMBL/GenBank/DDBJ whole genome shotgun (WGS) entry which is preliminary data.</text>
</comment>
<organism evidence="1 2">
    <name type="scientific">Chaetoceros tenuissimus</name>
    <dbReference type="NCBI Taxonomy" id="426638"/>
    <lineage>
        <taxon>Eukaryota</taxon>
        <taxon>Sar</taxon>
        <taxon>Stramenopiles</taxon>
        <taxon>Ochrophyta</taxon>
        <taxon>Bacillariophyta</taxon>
        <taxon>Coscinodiscophyceae</taxon>
        <taxon>Chaetocerotophycidae</taxon>
        <taxon>Chaetocerotales</taxon>
        <taxon>Chaetocerotaceae</taxon>
        <taxon>Chaetoceros</taxon>
    </lineage>
</organism>
<name>A0AAD3CUU2_9STRA</name>
<accession>A0AAD3CUU2</accession>
<protein>
    <submittedName>
        <fullName evidence="1">Uncharacterized protein</fullName>
    </submittedName>
</protein>
<gene>
    <name evidence="1" type="ORF">CTEN210_09014</name>
</gene>
<keyword evidence="2" id="KW-1185">Reference proteome</keyword>
<evidence type="ECO:0000313" key="1">
    <source>
        <dbReference type="EMBL" id="GFH52538.1"/>
    </source>
</evidence>
<reference evidence="1 2" key="1">
    <citation type="journal article" date="2021" name="Sci. Rep.">
        <title>The genome of the diatom Chaetoceros tenuissimus carries an ancient integrated fragment of an extant virus.</title>
        <authorList>
            <person name="Hongo Y."/>
            <person name="Kimura K."/>
            <person name="Takaki Y."/>
            <person name="Yoshida Y."/>
            <person name="Baba S."/>
            <person name="Kobayashi G."/>
            <person name="Nagasaki K."/>
            <person name="Hano T."/>
            <person name="Tomaru Y."/>
        </authorList>
    </citation>
    <scope>NUCLEOTIDE SEQUENCE [LARGE SCALE GENOMIC DNA]</scope>
    <source>
        <strain evidence="1 2">NIES-3715</strain>
    </source>
</reference>
<proteinExistence type="predicted"/>
<evidence type="ECO:0000313" key="2">
    <source>
        <dbReference type="Proteomes" id="UP001054902"/>
    </source>
</evidence>
<dbReference type="Proteomes" id="UP001054902">
    <property type="component" value="Unassembled WGS sequence"/>
</dbReference>
<dbReference type="EMBL" id="BLLK01000045">
    <property type="protein sequence ID" value="GFH52538.1"/>
    <property type="molecule type" value="Genomic_DNA"/>
</dbReference>
<dbReference type="AlphaFoldDB" id="A0AAD3CUU2"/>
<sequence length="202" mass="22715">MTINDCSPLDHRPRLGLFNFSTSTSSTDVKVAQLVPQLVTDENVPELTTCISTLAELKYTNDDLLETLIQNSPWKATFAMAPNKQGRFLPFGELTIEQDTIQQFIDLNVCKFCFQGNYYMSGMGNKMNIEFTSLDICFLGWDLPTLDISNDSMIVRYARGGGGAGRKRPNTYLWHFVNEEICVARGSSGKVAMWQSKKSNEE</sequence>